<proteinExistence type="predicted"/>
<dbReference type="InterPro" id="IPR008651">
    <property type="entry name" value="Uncharacterised_HicB"/>
</dbReference>
<dbReference type="RefSeq" id="WP_431603242.1">
    <property type="nucleotide sequence ID" value="NZ_KJ776578.1"/>
</dbReference>
<dbReference type="InterPro" id="IPR013321">
    <property type="entry name" value="Arc_rbn_hlx_hlx"/>
</dbReference>
<geneLocation type="plasmid" evidence="3">
    <name>p05/025</name>
</geneLocation>
<dbReference type="EMBL" id="KJ776578">
    <property type="protein sequence ID" value="AIW54601.1"/>
    <property type="molecule type" value="Genomic_DNA"/>
</dbReference>
<evidence type="ECO:0000313" key="1">
    <source>
        <dbReference type="EMBL" id="AIW54601.1"/>
    </source>
</evidence>
<keyword evidence="4" id="KW-0614">Plasmid</keyword>
<dbReference type="EMBL" id="KJ776581">
    <property type="protein sequence ID" value="AIW54783.1"/>
    <property type="molecule type" value="Genomic_DNA"/>
</dbReference>
<geneLocation type="plasmid" evidence="4">
    <name>pCDC3897</name>
</geneLocation>
<dbReference type="InterPro" id="IPR010985">
    <property type="entry name" value="Ribbon_hlx_hlx"/>
</dbReference>
<reference evidence="4" key="1">
    <citation type="journal article" date="2014" name="Genome Biol. Evol.">
        <title>Three classes of plasmid (47-63 kb) carry the type B neurotoxin gene cluster of group II Clostridium botulinum.</title>
        <authorList>
            <person name="Carter A.T."/>
            <person name="Austin J.W."/>
            <person name="Weedmark K.A."/>
            <person name="Corbett C."/>
            <person name="Peck M.W."/>
        </authorList>
    </citation>
    <scope>NUCLEOTIDE SEQUENCE</scope>
    <source>
        <strain evidence="1">CDC3875</strain>
        <strain evidence="4">CDC3897</strain>
        <strain evidence="2">CDC5900</strain>
        <strain evidence="3">IFR_05/025</strain>
        <plasmid evidence="3">p05/025</plasmid>
        <plasmid evidence="1">pCDC3875</plasmid>
        <plasmid evidence="4">pCDC3897</plasmid>
        <plasmid evidence="2">pCDC5900</plasmid>
    </source>
</reference>
<dbReference type="SUPFAM" id="SSF47598">
    <property type="entry name" value="Ribbon-helix-helix"/>
    <property type="match status" value="1"/>
</dbReference>
<dbReference type="AlphaFoldDB" id="A0A0A0UY05"/>
<protein>
    <submittedName>
        <fullName evidence="1 4">HicB superfamily</fullName>
    </submittedName>
</protein>
<accession>A0A0A0UY05</accession>
<dbReference type="EMBL" id="KJ776580">
    <property type="protein sequence ID" value="AIW54721.1"/>
    <property type="molecule type" value="Genomic_DNA"/>
</dbReference>
<evidence type="ECO:0000313" key="4">
    <source>
        <dbReference type="EMBL" id="AIW54850.1"/>
    </source>
</evidence>
<dbReference type="Gene3D" id="1.10.1220.10">
    <property type="entry name" value="Met repressor-like"/>
    <property type="match status" value="1"/>
</dbReference>
<sequence length="58" mass="6909">MFECYNKKLNGDDFLNKTITIRLSPELHKKLKIFVINENTNIQEFVVKLIENKINNKN</sequence>
<evidence type="ECO:0000313" key="2">
    <source>
        <dbReference type="EMBL" id="AIW54721.1"/>
    </source>
</evidence>
<dbReference type="EMBL" id="KJ776582">
    <property type="protein sequence ID" value="AIW54850.1"/>
    <property type="molecule type" value="Genomic_DNA"/>
</dbReference>
<organism evidence="4">
    <name type="scientific">Clostridium botulinum</name>
    <dbReference type="NCBI Taxonomy" id="1491"/>
    <lineage>
        <taxon>Bacteria</taxon>
        <taxon>Bacillati</taxon>
        <taxon>Bacillota</taxon>
        <taxon>Clostridia</taxon>
        <taxon>Eubacteriales</taxon>
        <taxon>Clostridiaceae</taxon>
        <taxon>Clostridium</taxon>
    </lineage>
</organism>
<evidence type="ECO:0000313" key="3">
    <source>
        <dbReference type="EMBL" id="AIW54783.1"/>
    </source>
</evidence>
<dbReference type="GO" id="GO:0006355">
    <property type="term" value="P:regulation of DNA-templated transcription"/>
    <property type="evidence" value="ECO:0007669"/>
    <property type="project" value="InterPro"/>
</dbReference>
<dbReference type="Pfam" id="PF05534">
    <property type="entry name" value="HicB"/>
    <property type="match status" value="1"/>
</dbReference>
<name>A0A0A0UY05_CLOBO</name>
<geneLocation type="plasmid" evidence="1">
    <name>pCDC3875</name>
</geneLocation>
<geneLocation type="plasmid" evidence="2">
    <name>pCDC5900</name>
</geneLocation>